<reference evidence="1" key="1">
    <citation type="journal article" date="2022" name="Microorganisms">
        <title>Two New Species of Filamentous Sulfur Bacteria of the Genus Thiothrix, Thiothrix winogradskyi sp. nov. and 'Candidatus Thiothrix sulfatifontis' sp. nov.</title>
        <authorList>
            <person name="Ravin N.V."/>
            <person name="Rossetti S."/>
            <person name="Beletsky A.V."/>
            <person name="Kadnikov V.V."/>
            <person name="Rudenko T.S."/>
            <person name="Smolyakov D.D."/>
            <person name="Moskvitina M.I."/>
            <person name="Gureeva M.V."/>
            <person name="Mardanov A.V."/>
            <person name="Grabovich M.Y."/>
        </authorList>
    </citation>
    <scope>NUCLEOTIDE SEQUENCE</scope>
    <source>
        <strain evidence="1">CT3</strain>
    </source>
</reference>
<sequence>MTISSTLPFEQRLKVAQATIDAQLQRAKPANRQSLLNGLWARWINHNVLNHKPTLQLMQGGKL</sequence>
<organism evidence="1 2">
    <name type="scientific">Thiothrix winogradskyi</name>
    <dbReference type="NCBI Taxonomy" id="96472"/>
    <lineage>
        <taxon>Bacteria</taxon>
        <taxon>Pseudomonadati</taxon>
        <taxon>Pseudomonadota</taxon>
        <taxon>Gammaproteobacteria</taxon>
        <taxon>Thiotrichales</taxon>
        <taxon>Thiotrichaceae</taxon>
        <taxon>Thiothrix</taxon>
    </lineage>
</organism>
<accession>A0ABY3SYA7</accession>
<dbReference type="Proteomes" id="UP001054801">
    <property type="component" value="Chromosome"/>
</dbReference>
<gene>
    <name evidence="1" type="ORF">L2Y54_18420</name>
</gene>
<evidence type="ECO:0000313" key="1">
    <source>
        <dbReference type="EMBL" id="UJS23892.1"/>
    </source>
</evidence>
<keyword evidence="2" id="KW-1185">Reference proteome</keyword>
<name>A0ABY3SYA7_9GAMM</name>
<proteinExistence type="predicted"/>
<evidence type="ECO:0000313" key="2">
    <source>
        <dbReference type="Proteomes" id="UP001054801"/>
    </source>
</evidence>
<dbReference type="EMBL" id="CP091244">
    <property type="protein sequence ID" value="UJS23892.1"/>
    <property type="molecule type" value="Genomic_DNA"/>
</dbReference>
<dbReference type="RefSeq" id="WP_236498118.1">
    <property type="nucleotide sequence ID" value="NZ_CP091244.1"/>
</dbReference>
<protein>
    <submittedName>
        <fullName evidence="1">Uncharacterized protein</fullName>
    </submittedName>
</protein>